<dbReference type="InterPro" id="IPR029526">
    <property type="entry name" value="PGBD"/>
</dbReference>
<dbReference type="Pfam" id="PF13843">
    <property type="entry name" value="DDE_Tnp_1_7"/>
    <property type="match status" value="1"/>
</dbReference>
<evidence type="ECO:0000256" key="1">
    <source>
        <dbReference type="SAM" id="MobiDB-lite"/>
    </source>
</evidence>
<evidence type="ECO:0000313" key="3">
    <source>
        <dbReference type="Proteomes" id="UP000829999"/>
    </source>
</evidence>
<dbReference type="Proteomes" id="UP000829999">
    <property type="component" value="Chromosome 10"/>
</dbReference>
<sequence>MPPVEVAVDGFNHWPEWKSDRQRCKMVGYSEDGLDFDNDSLADPDFVPELNNFEDDVPEVDIDVDSIIQTLEDDHESPGCSTEYAPSREMSDQAPPAKKPAKEKIPKLNLRWKKKNLELSELQLMSTGNKTLGSDLLELDTPIQYFFHLFSPELIKMISEETNLVTNHWSPILGTPLIQETISLNKFEKIRQSLHFNDNSKNLPREHPDHDRIYKIRPLVDSLNEAYSNIPIEEHLCVDEQMCSTKSRNTLKRYNPNKPHKWGYKVYVLSGVTGFAYKTEIETGKENVVLDGEPDLGASSNVVMRLARMIPRHQNFRLYFDNYFTSLRLLEYLAKEGILSLGTIRRNRIPDCKLSTEKLMMKKERGYSEEYVADVNGIDVSTVAWKDNKIVSLASTFAGQKPESDVQSEIQEKSTKDLLNMCLQKRYVKTKSDIGHNGLIKKSDANFQSA</sequence>
<dbReference type="OrthoDB" id="122438at2759"/>
<accession>A0A9R0DT52</accession>
<dbReference type="GeneID" id="126911144"/>
<gene>
    <name evidence="4" type="primary">LOC126911144</name>
</gene>
<reference evidence="4" key="1">
    <citation type="submission" date="2025-08" db="UniProtKB">
        <authorList>
            <consortium name="RefSeq"/>
        </authorList>
    </citation>
    <scope>IDENTIFICATION</scope>
    <source>
        <tissue evidence="4">Whole larval tissue</tissue>
    </source>
</reference>
<dbReference type="RefSeq" id="XP_050552391.1">
    <property type="nucleotide sequence ID" value="XM_050696434.1"/>
</dbReference>
<feature type="domain" description="PiggyBac transposable element-derived protein" evidence="2">
    <location>
        <begin position="173"/>
        <end position="413"/>
    </location>
</feature>
<protein>
    <submittedName>
        <fullName evidence="4">PiggyBac transposable element-derived protein 4-like</fullName>
    </submittedName>
</protein>
<name>A0A9R0DT52_SPOFR</name>
<organism evidence="3 4">
    <name type="scientific">Spodoptera frugiperda</name>
    <name type="common">Fall armyworm</name>
    <dbReference type="NCBI Taxonomy" id="7108"/>
    <lineage>
        <taxon>Eukaryota</taxon>
        <taxon>Metazoa</taxon>
        <taxon>Ecdysozoa</taxon>
        <taxon>Arthropoda</taxon>
        <taxon>Hexapoda</taxon>
        <taxon>Insecta</taxon>
        <taxon>Pterygota</taxon>
        <taxon>Neoptera</taxon>
        <taxon>Endopterygota</taxon>
        <taxon>Lepidoptera</taxon>
        <taxon>Glossata</taxon>
        <taxon>Ditrysia</taxon>
        <taxon>Noctuoidea</taxon>
        <taxon>Noctuidae</taxon>
        <taxon>Amphipyrinae</taxon>
        <taxon>Spodoptera</taxon>
    </lineage>
</organism>
<evidence type="ECO:0000313" key="4">
    <source>
        <dbReference type="RefSeq" id="XP_050552391.1"/>
    </source>
</evidence>
<dbReference type="AlphaFoldDB" id="A0A9R0DT52"/>
<feature type="region of interest" description="Disordered" evidence="1">
    <location>
        <begin position="71"/>
        <end position="102"/>
    </location>
</feature>
<proteinExistence type="predicted"/>
<evidence type="ECO:0000259" key="2">
    <source>
        <dbReference type="Pfam" id="PF13843"/>
    </source>
</evidence>
<keyword evidence="3" id="KW-1185">Reference proteome</keyword>
<dbReference type="PANTHER" id="PTHR47272">
    <property type="entry name" value="DDE_TNP_1_7 DOMAIN-CONTAINING PROTEIN"/>
    <property type="match status" value="1"/>
</dbReference>